<evidence type="ECO:0000256" key="8">
    <source>
        <dbReference type="SAM" id="MobiDB-lite"/>
    </source>
</evidence>
<evidence type="ECO:0000313" key="12">
    <source>
        <dbReference type="Proteomes" id="UP001620626"/>
    </source>
</evidence>
<reference evidence="11 12" key="1">
    <citation type="submission" date="2024-10" db="EMBL/GenBank/DDBJ databases">
        <authorList>
            <person name="Kim D."/>
        </authorList>
    </citation>
    <scope>NUCLEOTIDE SEQUENCE [LARGE SCALE GENOMIC DNA]</scope>
    <source>
        <strain evidence="11">BH-2024</strain>
    </source>
</reference>
<dbReference type="Pfam" id="PF10601">
    <property type="entry name" value="zf-LITAF-like"/>
    <property type="match status" value="1"/>
</dbReference>
<dbReference type="GO" id="GO:0031902">
    <property type="term" value="C:late endosome membrane"/>
    <property type="evidence" value="ECO:0007669"/>
    <property type="project" value="UniProtKB-SubCell"/>
</dbReference>
<feature type="compositionally biased region" description="Low complexity" evidence="8">
    <location>
        <begin position="51"/>
        <end position="60"/>
    </location>
</feature>
<keyword evidence="5" id="KW-0479">Metal-binding</keyword>
<dbReference type="PANTHER" id="PTHR23292">
    <property type="entry name" value="LIPOPOLYSACCHARIDE-INDUCED TUMOR NECROSIS FACTOR-ALPHA FACTOR"/>
    <property type="match status" value="1"/>
</dbReference>
<dbReference type="SMART" id="SM00714">
    <property type="entry name" value="LITAF"/>
    <property type="match status" value="1"/>
</dbReference>
<name>A0ABD2JHA6_9BILA</name>
<comment type="similarity">
    <text evidence="4">Belongs to the CDIP1/LITAF family.</text>
</comment>
<feature type="domain" description="LITAF" evidence="10">
    <location>
        <begin position="57"/>
        <end position="145"/>
    </location>
</feature>
<evidence type="ECO:0000256" key="3">
    <source>
        <dbReference type="ARBA" id="ARBA00004630"/>
    </source>
</evidence>
<evidence type="ECO:0000259" key="10">
    <source>
        <dbReference type="PROSITE" id="PS51837"/>
    </source>
</evidence>
<dbReference type="EMBL" id="JBICBT010000971">
    <property type="protein sequence ID" value="KAL3089843.1"/>
    <property type="molecule type" value="Genomic_DNA"/>
</dbReference>
<dbReference type="PROSITE" id="PS51837">
    <property type="entry name" value="LITAF"/>
    <property type="match status" value="1"/>
</dbReference>
<evidence type="ECO:0000256" key="6">
    <source>
        <dbReference type="ARBA" id="ARBA00022833"/>
    </source>
</evidence>
<accession>A0ABD2JHA6</accession>
<dbReference type="InterPro" id="IPR037519">
    <property type="entry name" value="LITAF_fam"/>
</dbReference>
<evidence type="ECO:0000256" key="9">
    <source>
        <dbReference type="SAM" id="Phobius"/>
    </source>
</evidence>
<evidence type="ECO:0000256" key="1">
    <source>
        <dbReference type="ARBA" id="ARBA00004414"/>
    </source>
</evidence>
<keyword evidence="9" id="KW-0812">Transmembrane</keyword>
<comment type="subcellular location">
    <subcellularLocation>
        <location evidence="2">Endosome membrane</location>
        <topology evidence="2">Peripheral membrane protein</topology>
    </subcellularLocation>
    <subcellularLocation>
        <location evidence="1">Late endosome membrane</location>
    </subcellularLocation>
    <subcellularLocation>
        <location evidence="3">Lysosome membrane</location>
        <topology evidence="3">Peripheral membrane protein</topology>
        <orientation evidence="3">Cytoplasmic side</orientation>
    </subcellularLocation>
</comment>
<dbReference type="AlphaFoldDB" id="A0ABD2JHA6"/>
<proteinExistence type="inferred from homology"/>
<dbReference type="InterPro" id="IPR006629">
    <property type="entry name" value="LITAF"/>
</dbReference>
<evidence type="ECO:0000256" key="7">
    <source>
        <dbReference type="ARBA" id="ARBA00023136"/>
    </source>
</evidence>
<feature type="region of interest" description="Disordered" evidence="8">
    <location>
        <begin position="1"/>
        <end position="60"/>
    </location>
</feature>
<sequence>MSQQPNAPPPYDDAQKYPTYPNPNVPTEQGAAYQPNMNNPQHAPPQPSPGAAPTGNTTTTYVYMADGGQPHWGPRPQNVFCSNCRQQVLTKVKYSAGLLTWLLFGGCLLFGCWLGCCLLPFCMDDCQDCEHYCTNCKAYMGQYKRL</sequence>
<evidence type="ECO:0000256" key="5">
    <source>
        <dbReference type="ARBA" id="ARBA00022723"/>
    </source>
</evidence>
<keyword evidence="9" id="KW-1133">Transmembrane helix</keyword>
<evidence type="ECO:0000256" key="4">
    <source>
        <dbReference type="ARBA" id="ARBA00005975"/>
    </source>
</evidence>
<keyword evidence="7 9" id="KW-0472">Membrane</keyword>
<evidence type="ECO:0000313" key="11">
    <source>
        <dbReference type="EMBL" id="KAL3089843.1"/>
    </source>
</evidence>
<protein>
    <recommendedName>
        <fullName evidence="10">LITAF domain-containing protein</fullName>
    </recommendedName>
</protein>
<keyword evidence="6" id="KW-0862">Zinc</keyword>
<feature type="transmembrane region" description="Helical" evidence="9">
    <location>
        <begin position="98"/>
        <end position="121"/>
    </location>
</feature>
<keyword evidence="12" id="KW-1185">Reference proteome</keyword>
<dbReference type="PANTHER" id="PTHR23292:SF6">
    <property type="entry name" value="FI16602P1-RELATED"/>
    <property type="match status" value="1"/>
</dbReference>
<dbReference type="GO" id="GO:0005765">
    <property type="term" value="C:lysosomal membrane"/>
    <property type="evidence" value="ECO:0007669"/>
    <property type="project" value="UniProtKB-SubCell"/>
</dbReference>
<organism evidence="11 12">
    <name type="scientific">Heterodera trifolii</name>
    <dbReference type="NCBI Taxonomy" id="157864"/>
    <lineage>
        <taxon>Eukaryota</taxon>
        <taxon>Metazoa</taxon>
        <taxon>Ecdysozoa</taxon>
        <taxon>Nematoda</taxon>
        <taxon>Chromadorea</taxon>
        <taxon>Rhabditida</taxon>
        <taxon>Tylenchina</taxon>
        <taxon>Tylenchomorpha</taxon>
        <taxon>Tylenchoidea</taxon>
        <taxon>Heteroderidae</taxon>
        <taxon>Heteroderinae</taxon>
        <taxon>Heterodera</taxon>
    </lineage>
</organism>
<dbReference type="GO" id="GO:0046872">
    <property type="term" value="F:metal ion binding"/>
    <property type="evidence" value="ECO:0007669"/>
    <property type="project" value="UniProtKB-KW"/>
</dbReference>
<evidence type="ECO:0000256" key="2">
    <source>
        <dbReference type="ARBA" id="ARBA00004481"/>
    </source>
</evidence>
<comment type="caution">
    <text evidence="11">The sequence shown here is derived from an EMBL/GenBank/DDBJ whole genome shotgun (WGS) entry which is preliminary data.</text>
</comment>
<dbReference type="Proteomes" id="UP001620626">
    <property type="component" value="Unassembled WGS sequence"/>
</dbReference>
<gene>
    <name evidence="11" type="ORF">niasHT_022475</name>
</gene>
<feature type="compositionally biased region" description="Pro residues" evidence="8">
    <location>
        <begin position="1"/>
        <end position="11"/>
    </location>
</feature>